<evidence type="ECO:0000313" key="1">
    <source>
        <dbReference type="EMBL" id="OYQ31243.1"/>
    </source>
</evidence>
<name>A0A255YPV2_9SPHN</name>
<comment type="caution">
    <text evidence="1">The sequence shown here is derived from an EMBL/GenBank/DDBJ whole genome shotgun (WGS) entry which is preliminary data.</text>
</comment>
<dbReference type="Pfam" id="PF04883">
    <property type="entry name" value="HK97-gp10_like"/>
    <property type="match status" value="1"/>
</dbReference>
<protein>
    <recommendedName>
        <fullName evidence="3">HK97 gp10 family phage protein</fullName>
    </recommendedName>
</protein>
<dbReference type="NCBIfam" id="TIGR01725">
    <property type="entry name" value="phge_HK97_gp10"/>
    <property type="match status" value="1"/>
</dbReference>
<dbReference type="OrthoDB" id="7566406at2"/>
<dbReference type="RefSeq" id="WP_094472974.1">
    <property type="nucleotide sequence ID" value="NZ_NOXT01000088.1"/>
</dbReference>
<dbReference type="EMBL" id="NOXT01000088">
    <property type="protein sequence ID" value="OYQ31243.1"/>
    <property type="molecule type" value="Genomic_DNA"/>
</dbReference>
<evidence type="ECO:0008006" key="3">
    <source>
        <dbReference type="Google" id="ProtNLM"/>
    </source>
</evidence>
<sequence>MTIRLKGGPELLRLLDELPKNLERNVIRGGLRAGAKVIQQQAKANVPVKTGQLKRAIGIGTRTDGAKLSSYVKLRGKGSYLGLFIEYGVAPHLISVSEADKPVRETRRGPRKVSIGTINKMVKRGSLKIGENFIGPAVMHPGHAAKPFLRPALDQKAEEAVNAMGSYIAHRVQIGNLKAPTLEVDDE</sequence>
<evidence type="ECO:0000313" key="2">
    <source>
        <dbReference type="Proteomes" id="UP000216991"/>
    </source>
</evidence>
<dbReference type="InterPro" id="IPR010064">
    <property type="entry name" value="HK97-gp10_tail"/>
</dbReference>
<organism evidence="1 2">
    <name type="scientific">Sandarakinorhabdus cyanobacteriorum</name>
    <dbReference type="NCBI Taxonomy" id="1981098"/>
    <lineage>
        <taxon>Bacteria</taxon>
        <taxon>Pseudomonadati</taxon>
        <taxon>Pseudomonadota</taxon>
        <taxon>Alphaproteobacteria</taxon>
        <taxon>Sphingomonadales</taxon>
        <taxon>Sphingosinicellaceae</taxon>
        <taxon>Sandarakinorhabdus</taxon>
    </lineage>
</organism>
<accession>A0A255YPV2</accession>
<keyword evidence="2" id="KW-1185">Reference proteome</keyword>
<reference evidence="1 2" key="1">
    <citation type="submission" date="2017-07" db="EMBL/GenBank/DDBJ databases">
        <title>Sandarakinorhabdus cyanobacteriorum sp. nov., a novel bacterium isolated from cyanobacterial aggregates in a eutrophic lake.</title>
        <authorList>
            <person name="Cai H."/>
        </authorList>
    </citation>
    <scope>NUCLEOTIDE SEQUENCE [LARGE SCALE GENOMIC DNA]</scope>
    <source>
        <strain evidence="1 2">TH057</strain>
    </source>
</reference>
<gene>
    <name evidence="1" type="ORF">CHU93_04575</name>
</gene>
<dbReference type="Proteomes" id="UP000216991">
    <property type="component" value="Unassembled WGS sequence"/>
</dbReference>
<proteinExistence type="predicted"/>
<dbReference type="AlphaFoldDB" id="A0A255YPV2"/>